<dbReference type="InterPro" id="IPR018389">
    <property type="entry name" value="DctP_fam"/>
</dbReference>
<gene>
    <name evidence="4" type="ORF">MNBD_GAMMA11-3461</name>
</gene>
<protein>
    <recommendedName>
        <fullName evidence="5">TRAP-type C4-dicarboxylate transport system, periplasmic component</fullName>
    </recommendedName>
</protein>
<keyword evidence="3" id="KW-0732">Signal</keyword>
<dbReference type="AlphaFoldDB" id="A0A3B0XDQ2"/>
<comment type="similarity">
    <text evidence="1">Belongs to the bacterial solute-binding protein 7 family.</text>
</comment>
<dbReference type="InterPro" id="IPR038404">
    <property type="entry name" value="TRAP_DctP_sf"/>
</dbReference>
<evidence type="ECO:0000313" key="4">
    <source>
        <dbReference type="EMBL" id="VAW66438.1"/>
    </source>
</evidence>
<dbReference type="Pfam" id="PF03480">
    <property type="entry name" value="DctP"/>
    <property type="match status" value="1"/>
</dbReference>
<evidence type="ECO:0000256" key="3">
    <source>
        <dbReference type="ARBA" id="ARBA00022729"/>
    </source>
</evidence>
<reference evidence="4" key="1">
    <citation type="submission" date="2018-06" db="EMBL/GenBank/DDBJ databases">
        <authorList>
            <person name="Zhirakovskaya E."/>
        </authorList>
    </citation>
    <scope>NUCLEOTIDE SEQUENCE</scope>
</reference>
<dbReference type="EMBL" id="UOFG01000274">
    <property type="protein sequence ID" value="VAW66438.1"/>
    <property type="molecule type" value="Genomic_DNA"/>
</dbReference>
<dbReference type="PANTHER" id="PTHR33376:SF7">
    <property type="entry name" value="C4-DICARBOXYLATE-BINDING PROTEIN DCTB"/>
    <property type="match status" value="1"/>
</dbReference>
<organism evidence="4">
    <name type="scientific">hydrothermal vent metagenome</name>
    <dbReference type="NCBI Taxonomy" id="652676"/>
    <lineage>
        <taxon>unclassified sequences</taxon>
        <taxon>metagenomes</taxon>
        <taxon>ecological metagenomes</taxon>
    </lineage>
</organism>
<dbReference type="PANTHER" id="PTHR33376">
    <property type="match status" value="1"/>
</dbReference>
<dbReference type="GO" id="GO:0055085">
    <property type="term" value="P:transmembrane transport"/>
    <property type="evidence" value="ECO:0007669"/>
    <property type="project" value="InterPro"/>
</dbReference>
<dbReference type="Gene3D" id="3.40.190.170">
    <property type="entry name" value="Bacterial extracellular solute-binding protein, family 7"/>
    <property type="match status" value="1"/>
</dbReference>
<name>A0A3B0XDQ2_9ZZZZ</name>
<evidence type="ECO:0000256" key="1">
    <source>
        <dbReference type="ARBA" id="ARBA00009023"/>
    </source>
</evidence>
<accession>A0A3B0XDQ2</accession>
<proteinExistence type="inferred from homology"/>
<evidence type="ECO:0000256" key="2">
    <source>
        <dbReference type="ARBA" id="ARBA00022448"/>
    </source>
</evidence>
<keyword evidence="2" id="KW-0813">Transport</keyword>
<sequence>MLNSFIRNNVLLVSKPPGHFKCSGGLLCVLFFYMFALSCRAATPVSLAFLPLPDGVPLIVERSAEKLLHESALANAPITLLKADFNLSAKKPNSDLVMMSLHDLAERVQALQVLELPFFYSGLTDIHQKMDAELGEQLRSIALKNGWVILEWWDEGMQAMSGNRRYDRRINLSGMEFILLRDDSMAQKQYKALNAWSRRVYPQSSQQLLHECVVGSRSATVARVWSERLDRVHLSLSLNKHRYEGHVLLAPLSRWQVLPETMRTQLKKTAQSLRGWQRNEALKHEQAALESLRKSGMDVYELSPEERRDFVQSLPPWRELLPASLSLEEKASLLSLAGD</sequence>
<evidence type="ECO:0008006" key="5">
    <source>
        <dbReference type="Google" id="ProtNLM"/>
    </source>
</evidence>
<dbReference type="NCBIfam" id="NF037995">
    <property type="entry name" value="TRAP_S1"/>
    <property type="match status" value="1"/>
</dbReference>